<feature type="compositionally biased region" description="Basic and acidic residues" evidence="1">
    <location>
        <begin position="155"/>
        <end position="187"/>
    </location>
</feature>
<proteinExistence type="predicted"/>
<reference evidence="2 3" key="1">
    <citation type="journal article" date="2016" name="Mol. Biol. Evol.">
        <title>Comparative Genomics of Early-Diverging Mushroom-Forming Fungi Provides Insights into the Origins of Lignocellulose Decay Capabilities.</title>
        <authorList>
            <person name="Nagy L.G."/>
            <person name="Riley R."/>
            <person name="Tritt A."/>
            <person name="Adam C."/>
            <person name="Daum C."/>
            <person name="Floudas D."/>
            <person name="Sun H."/>
            <person name="Yadav J.S."/>
            <person name="Pangilinan J."/>
            <person name="Larsson K.H."/>
            <person name="Matsuura K."/>
            <person name="Barry K."/>
            <person name="Labutti K."/>
            <person name="Kuo R."/>
            <person name="Ohm R.A."/>
            <person name="Bhattacharya S.S."/>
            <person name="Shirouzu T."/>
            <person name="Yoshinaga Y."/>
            <person name="Martin F.M."/>
            <person name="Grigoriev I.V."/>
            <person name="Hibbett D.S."/>
        </authorList>
    </citation>
    <scope>NUCLEOTIDE SEQUENCE [LARGE SCALE GENOMIC DNA]</scope>
    <source>
        <strain evidence="2 3">HHB12733</strain>
    </source>
</reference>
<evidence type="ECO:0000313" key="3">
    <source>
        <dbReference type="Proteomes" id="UP000076842"/>
    </source>
</evidence>
<sequence length="249" mass="28100">MFSTASNMPPEIMRQHSIKVTAHPEVGRRIYEEAATYQEAKPFMSGTDEYGRAFKEVWHPDGPGHTFTFFFNTTEELQRAGLLPSTAVLVSENQKLKQEKSAWENERQAQANKLKEQTQAWEAAVQAHDQRQGEMSEKEKEILMLKEQVMKERLEREAERKESNDKLEEERFKWEKEIQAASKDDSGKSPAGSPSNAPANMGTMGVTQKRSQLQALGDASADSDESPVAKKKTRQEQIKKATSALLDGI</sequence>
<dbReference type="Proteomes" id="UP000076842">
    <property type="component" value="Unassembled WGS sequence"/>
</dbReference>
<feature type="compositionally biased region" description="Polar residues" evidence="1">
    <location>
        <begin position="205"/>
        <end position="214"/>
    </location>
</feature>
<evidence type="ECO:0000313" key="2">
    <source>
        <dbReference type="EMBL" id="KZT54004.1"/>
    </source>
</evidence>
<dbReference type="InParanoid" id="A0A165E329"/>
<feature type="region of interest" description="Disordered" evidence="1">
    <location>
        <begin position="155"/>
        <end position="249"/>
    </location>
</feature>
<accession>A0A165E329</accession>
<organism evidence="2 3">
    <name type="scientific">Calocera cornea HHB12733</name>
    <dbReference type="NCBI Taxonomy" id="1353952"/>
    <lineage>
        <taxon>Eukaryota</taxon>
        <taxon>Fungi</taxon>
        <taxon>Dikarya</taxon>
        <taxon>Basidiomycota</taxon>
        <taxon>Agaricomycotina</taxon>
        <taxon>Dacrymycetes</taxon>
        <taxon>Dacrymycetales</taxon>
        <taxon>Dacrymycetaceae</taxon>
        <taxon>Calocera</taxon>
    </lineage>
</organism>
<keyword evidence="3" id="KW-1185">Reference proteome</keyword>
<evidence type="ECO:0000256" key="1">
    <source>
        <dbReference type="SAM" id="MobiDB-lite"/>
    </source>
</evidence>
<dbReference type="AlphaFoldDB" id="A0A165E329"/>
<gene>
    <name evidence="2" type="ORF">CALCODRAFT_31095</name>
</gene>
<protein>
    <submittedName>
        <fullName evidence="2">Uncharacterized protein</fullName>
    </submittedName>
</protein>
<name>A0A165E329_9BASI</name>
<dbReference type="EMBL" id="KV424024">
    <property type="protein sequence ID" value="KZT54004.1"/>
    <property type="molecule type" value="Genomic_DNA"/>
</dbReference>